<evidence type="ECO:0000256" key="2">
    <source>
        <dbReference type="ARBA" id="ARBA00022649"/>
    </source>
</evidence>
<accession>A0A1F7TM64</accession>
<dbReference type="AlphaFoldDB" id="A0A1F7TM64"/>
<organism evidence="3 4">
    <name type="scientific">Candidatus Uhrbacteria bacterium RIFCSPHIGHO2_01_FULL_63_20</name>
    <dbReference type="NCBI Taxonomy" id="1802385"/>
    <lineage>
        <taxon>Bacteria</taxon>
        <taxon>Candidatus Uhriibacteriota</taxon>
    </lineage>
</organism>
<dbReference type="Gene3D" id="3.30.2310.20">
    <property type="entry name" value="RelE-like"/>
    <property type="match status" value="1"/>
</dbReference>
<dbReference type="STRING" id="1802385.A2856_00705"/>
<dbReference type="SUPFAM" id="SSF143011">
    <property type="entry name" value="RelE-like"/>
    <property type="match status" value="1"/>
</dbReference>
<dbReference type="Proteomes" id="UP000177885">
    <property type="component" value="Unassembled WGS sequence"/>
</dbReference>
<dbReference type="PANTHER" id="PTHR35601">
    <property type="entry name" value="TOXIN RELE"/>
    <property type="match status" value="1"/>
</dbReference>
<sequence length="92" mass="10841">MAYAVSYHPAVVKEDIPSLGSRDKERIRRAIEQKLMTQPDLFGVPLRRSLKGYWKLRVGDYRVVYRIEGHQVFIFIICHRSDAYRTADRRSS</sequence>
<gene>
    <name evidence="3" type="ORF">A2856_00705</name>
</gene>
<keyword evidence="2" id="KW-1277">Toxin-antitoxin system</keyword>
<comment type="similarity">
    <text evidence="1">Belongs to the RelE toxin family.</text>
</comment>
<dbReference type="InterPro" id="IPR007712">
    <property type="entry name" value="RelE/ParE_toxin"/>
</dbReference>
<dbReference type="InterPro" id="IPR035093">
    <property type="entry name" value="RelE/ParE_toxin_dom_sf"/>
</dbReference>
<reference evidence="3 4" key="1">
    <citation type="journal article" date="2016" name="Nat. Commun.">
        <title>Thousands of microbial genomes shed light on interconnected biogeochemical processes in an aquifer system.</title>
        <authorList>
            <person name="Anantharaman K."/>
            <person name="Brown C.T."/>
            <person name="Hug L.A."/>
            <person name="Sharon I."/>
            <person name="Castelle C.J."/>
            <person name="Probst A.J."/>
            <person name="Thomas B.C."/>
            <person name="Singh A."/>
            <person name="Wilkins M.J."/>
            <person name="Karaoz U."/>
            <person name="Brodie E.L."/>
            <person name="Williams K.H."/>
            <person name="Hubbard S.S."/>
            <person name="Banfield J.F."/>
        </authorList>
    </citation>
    <scope>NUCLEOTIDE SEQUENCE [LARGE SCALE GENOMIC DNA]</scope>
</reference>
<comment type="caution">
    <text evidence="3">The sequence shown here is derived from an EMBL/GenBank/DDBJ whole genome shotgun (WGS) entry which is preliminary data.</text>
</comment>
<proteinExistence type="inferred from homology"/>
<dbReference type="Pfam" id="PF05016">
    <property type="entry name" value="ParE_toxin"/>
    <property type="match status" value="1"/>
</dbReference>
<evidence type="ECO:0000313" key="3">
    <source>
        <dbReference type="EMBL" id="OGL67070.1"/>
    </source>
</evidence>
<name>A0A1F7TM64_9BACT</name>
<dbReference type="EMBL" id="MGDT01000004">
    <property type="protein sequence ID" value="OGL67070.1"/>
    <property type="molecule type" value="Genomic_DNA"/>
</dbReference>
<evidence type="ECO:0000313" key="4">
    <source>
        <dbReference type="Proteomes" id="UP000177885"/>
    </source>
</evidence>
<dbReference type="PANTHER" id="PTHR35601:SF1">
    <property type="entry name" value="TOXIN RELE"/>
    <property type="match status" value="1"/>
</dbReference>
<evidence type="ECO:0000256" key="1">
    <source>
        <dbReference type="ARBA" id="ARBA00006226"/>
    </source>
</evidence>
<protein>
    <submittedName>
        <fullName evidence="3">Addiction module antitoxin RelB</fullName>
    </submittedName>
</protein>